<proteinExistence type="predicted"/>
<dbReference type="VEuPathDB" id="FungiDB:AeMF1_010850"/>
<gene>
    <name evidence="2" type="ORF">Ae201684_018291</name>
</gene>
<dbReference type="PANTHER" id="PTHR28457:SF1">
    <property type="entry name" value="CILIA- AND FLAGELLA-ASSOCIATED PROTEIN 119"/>
    <property type="match status" value="1"/>
</dbReference>
<sequence length="223" mass="25257">MGKKDEAKEVVVESPVPPPVEEPKDPPGWELVWSVLSKEQVEALLNADQTPTATIASLCSFLHVEHYDDNPRSRAWIDFFFYHVLFAKEEARFSAEKLGLFIAIMHQVFDHGTTPPLPTLVDNYGLLKQLLKKHSVDLAAENSVAIFTLQDVQAIVSYLITTFYQHFRVYQRAFTVHPDFIRVVKSVAVETPMPPLPLASTKELQVEPVLEPPRLEAEQPLEN</sequence>
<evidence type="ECO:0000313" key="3">
    <source>
        <dbReference type="Proteomes" id="UP000481153"/>
    </source>
</evidence>
<reference evidence="2 3" key="1">
    <citation type="submission" date="2019-07" db="EMBL/GenBank/DDBJ databases">
        <title>Genomics analysis of Aphanomyces spp. identifies a new class of oomycete effector associated with host adaptation.</title>
        <authorList>
            <person name="Gaulin E."/>
        </authorList>
    </citation>
    <scope>NUCLEOTIDE SEQUENCE [LARGE SCALE GENOMIC DNA]</scope>
    <source>
        <strain evidence="2 3">ATCC 201684</strain>
    </source>
</reference>
<feature type="compositionally biased region" description="Basic and acidic residues" evidence="1">
    <location>
        <begin position="1"/>
        <end position="11"/>
    </location>
</feature>
<protein>
    <submittedName>
        <fullName evidence="2">Uncharacterized protein</fullName>
    </submittedName>
</protein>
<dbReference type="Proteomes" id="UP000481153">
    <property type="component" value="Unassembled WGS sequence"/>
</dbReference>
<name>A0A6G0W8Y7_9STRA</name>
<dbReference type="AlphaFoldDB" id="A0A6G0W8Y7"/>
<evidence type="ECO:0000256" key="1">
    <source>
        <dbReference type="SAM" id="MobiDB-lite"/>
    </source>
</evidence>
<evidence type="ECO:0000313" key="2">
    <source>
        <dbReference type="EMBL" id="KAF0722625.1"/>
    </source>
</evidence>
<organism evidence="2 3">
    <name type="scientific">Aphanomyces euteiches</name>
    <dbReference type="NCBI Taxonomy" id="100861"/>
    <lineage>
        <taxon>Eukaryota</taxon>
        <taxon>Sar</taxon>
        <taxon>Stramenopiles</taxon>
        <taxon>Oomycota</taxon>
        <taxon>Saprolegniomycetes</taxon>
        <taxon>Saprolegniales</taxon>
        <taxon>Verrucalvaceae</taxon>
        <taxon>Aphanomyces</taxon>
    </lineage>
</organism>
<dbReference type="InterPro" id="IPR032727">
    <property type="entry name" value="CLAMP"/>
</dbReference>
<feature type="region of interest" description="Disordered" evidence="1">
    <location>
        <begin position="1"/>
        <end position="25"/>
    </location>
</feature>
<dbReference type="PANTHER" id="PTHR28457">
    <property type="entry name" value="COILED-COIL DOMAIN-CONTAINING PROTEIN 189"/>
    <property type="match status" value="1"/>
</dbReference>
<dbReference type="EMBL" id="VJMJ01000329">
    <property type="protein sequence ID" value="KAF0722625.1"/>
    <property type="molecule type" value="Genomic_DNA"/>
</dbReference>
<dbReference type="Pfam" id="PF14769">
    <property type="entry name" value="CLAMP"/>
    <property type="match status" value="1"/>
</dbReference>
<keyword evidence="3" id="KW-1185">Reference proteome</keyword>
<accession>A0A6G0W8Y7</accession>
<comment type="caution">
    <text evidence="2">The sequence shown here is derived from an EMBL/GenBank/DDBJ whole genome shotgun (WGS) entry which is preliminary data.</text>
</comment>